<gene>
    <name evidence="9" type="primary">lpxA_2</name>
    <name evidence="9" type="ORF">Lrub_0990</name>
</gene>
<evidence type="ECO:0000256" key="3">
    <source>
        <dbReference type="ARBA" id="ARBA00022556"/>
    </source>
</evidence>
<dbReference type="PATRIC" id="fig|458.5.peg.1026"/>
<evidence type="ECO:0000256" key="7">
    <source>
        <dbReference type="ARBA" id="ARBA00023315"/>
    </source>
</evidence>
<dbReference type="PANTHER" id="PTHR43480:SF1">
    <property type="entry name" value="ACYL-[ACYL-CARRIER-PROTEIN]--UDP-N-ACETYLGLUCOSAMINE O-ACYLTRANSFERASE, MITOCHONDRIAL-RELATED"/>
    <property type="match status" value="1"/>
</dbReference>
<keyword evidence="4 9" id="KW-0808">Transferase</keyword>
<proteinExistence type="predicted"/>
<dbReference type="InterPro" id="IPR010137">
    <property type="entry name" value="Lipid_A_LpxA"/>
</dbReference>
<sequence length="271" mass="29752">MNTVIHPTAIVDEKAILGQHVTIGPYCIIGPEVTLGDYVHIDSHVVIKGHTQIGSHTCVHPFACLGDVPQVNNYTEENSLLIIGEHNYIGQYVSMNGGTSKDQGVTRIGDHNMFMASSHVAHDCQIGNHVTLVNAALLAGHVHVDDYAVLGGGSVVSQHVHIGKAAMISGASSIANDLIPYGYAEGFRAALDSINIIGMKRLGIDKSEIHAMLYFFKTVFFRKHDNHESFLDRLERYKTEDAMHWDSIMDVLRFIEHRSKKSLCMPSGSAH</sequence>
<dbReference type="GO" id="GO:0016020">
    <property type="term" value="C:membrane"/>
    <property type="evidence" value="ECO:0007669"/>
    <property type="project" value="GOC"/>
</dbReference>
<keyword evidence="3" id="KW-0441">Lipid A biosynthesis</keyword>
<dbReference type="SUPFAM" id="SSF51161">
    <property type="entry name" value="Trimeric LpxA-like enzymes"/>
    <property type="match status" value="1"/>
</dbReference>
<feature type="domain" description="UDP N-acetylglucosamine O-acyltransferase C-terminal" evidence="8">
    <location>
        <begin position="177"/>
        <end position="263"/>
    </location>
</feature>
<dbReference type="InterPro" id="IPR011004">
    <property type="entry name" value="Trimer_LpxA-like_sf"/>
</dbReference>
<dbReference type="GO" id="GO:0008780">
    <property type="term" value="F:acyl-[acyl-carrier-protein]-UDP-N-acetylglucosamine O-acyltransferase activity"/>
    <property type="evidence" value="ECO:0007669"/>
    <property type="project" value="UniProtKB-EC"/>
</dbReference>
<dbReference type="Gene3D" id="2.160.10.10">
    <property type="entry name" value="Hexapeptide repeat proteins"/>
    <property type="match status" value="1"/>
</dbReference>
<name>A0A0W0XVY7_9GAMM</name>
<dbReference type="Gene3D" id="1.20.1180.10">
    <property type="entry name" value="Udp N-acetylglucosamine O-acyltransferase, C-terminal domain"/>
    <property type="match status" value="1"/>
</dbReference>
<dbReference type="InterPro" id="IPR037157">
    <property type="entry name" value="Acetyltransf_C_sf"/>
</dbReference>
<evidence type="ECO:0000256" key="5">
    <source>
        <dbReference type="ARBA" id="ARBA00022737"/>
    </source>
</evidence>
<organism evidence="9 10">
    <name type="scientific">Legionella rubrilucens</name>
    <dbReference type="NCBI Taxonomy" id="458"/>
    <lineage>
        <taxon>Bacteria</taxon>
        <taxon>Pseudomonadati</taxon>
        <taxon>Pseudomonadota</taxon>
        <taxon>Gammaproteobacteria</taxon>
        <taxon>Legionellales</taxon>
        <taxon>Legionellaceae</taxon>
        <taxon>Legionella</taxon>
    </lineage>
</organism>
<dbReference type="InterPro" id="IPR018357">
    <property type="entry name" value="Hexapep_transf_CS"/>
</dbReference>
<keyword evidence="1" id="KW-0963">Cytoplasm</keyword>
<evidence type="ECO:0000256" key="2">
    <source>
        <dbReference type="ARBA" id="ARBA00022516"/>
    </source>
</evidence>
<evidence type="ECO:0000259" key="8">
    <source>
        <dbReference type="Pfam" id="PF13720"/>
    </source>
</evidence>
<dbReference type="OrthoDB" id="9815592at2"/>
<evidence type="ECO:0000256" key="4">
    <source>
        <dbReference type="ARBA" id="ARBA00022679"/>
    </source>
</evidence>
<dbReference type="Proteomes" id="UP000054608">
    <property type="component" value="Unassembled WGS sequence"/>
</dbReference>
<dbReference type="PIRSF" id="PIRSF000456">
    <property type="entry name" value="UDP-GlcNAc_acltr"/>
    <property type="match status" value="1"/>
</dbReference>
<protein>
    <submittedName>
        <fullName evidence="9">UDP-N-acetylglucosamine acyltransferase</fullName>
        <ecNumber evidence="9">2.3.1.129</ecNumber>
    </submittedName>
</protein>
<dbReference type="InterPro" id="IPR029098">
    <property type="entry name" value="Acetyltransf_C"/>
</dbReference>
<evidence type="ECO:0000256" key="6">
    <source>
        <dbReference type="ARBA" id="ARBA00023098"/>
    </source>
</evidence>
<keyword evidence="6" id="KW-0443">Lipid metabolism</keyword>
<dbReference type="RefSeq" id="WP_058531089.1">
    <property type="nucleotide sequence ID" value="NZ_CAAAIN010000001.1"/>
</dbReference>
<dbReference type="EMBL" id="LNYT01000007">
    <property type="protein sequence ID" value="KTD48639.1"/>
    <property type="molecule type" value="Genomic_DNA"/>
</dbReference>
<dbReference type="STRING" id="458.Lrub_0990"/>
<keyword evidence="2" id="KW-0444">Lipid biosynthesis</keyword>
<dbReference type="NCBIfam" id="NF003657">
    <property type="entry name" value="PRK05289.1"/>
    <property type="match status" value="1"/>
</dbReference>
<evidence type="ECO:0000256" key="1">
    <source>
        <dbReference type="ARBA" id="ARBA00022490"/>
    </source>
</evidence>
<accession>A0A0W0XVY7</accession>
<dbReference type="GO" id="GO:0009245">
    <property type="term" value="P:lipid A biosynthetic process"/>
    <property type="evidence" value="ECO:0007669"/>
    <property type="project" value="UniProtKB-KW"/>
</dbReference>
<keyword evidence="7 9" id="KW-0012">Acyltransferase</keyword>
<dbReference type="NCBIfam" id="TIGR01852">
    <property type="entry name" value="lipid_A_lpxA"/>
    <property type="match status" value="1"/>
</dbReference>
<comment type="caution">
    <text evidence="9">The sequence shown here is derived from an EMBL/GenBank/DDBJ whole genome shotgun (WGS) entry which is preliminary data.</text>
</comment>
<dbReference type="PROSITE" id="PS00101">
    <property type="entry name" value="HEXAPEP_TRANSFERASES"/>
    <property type="match status" value="1"/>
</dbReference>
<dbReference type="AlphaFoldDB" id="A0A0W0XVY7"/>
<keyword evidence="10" id="KW-1185">Reference proteome</keyword>
<evidence type="ECO:0000313" key="10">
    <source>
        <dbReference type="Proteomes" id="UP000054608"/>
    </source>
</evidence>
<dbReference type="PANTHER" id="PTHR43480">
    <property type="entry name" value="ACYL-[ACYL-CARRIER-PROTEIN]--UDP-N-ACETYLGLUCOSAMINE O-ACYLTRANSFERASE"/>
    <property type="match status" value="1"/>
</dbReference>
<evidence type="ECO:0000313" key="9">
    <source>
        <dbReference type="EMBL" id="KTD48639.1"/>
    </source>
</evidence>
<reference evidence="9 10" key="1">
    <citation type="submission" date="2015-11" db="EMBL/GenBank/DDBJ databases">
        <title>Genomic analysis of 38 Legionella species identifies large and diverse effector repertoires.</title>
        <authorList>
            <person name="Burstein D."/>
            <person name="Amaro F."/>
            <person name="Zusman T."/>
            <person name="Lifshitz Z."/>
            <person name="Cohen O."/>
            <person name="Gilbert J.A."/>
            <person name="Pupko T."/>
            <person name="Shuman H.A."/>
            <person name="Segal G."/>
        </authorList>
    </citation>
    <scope>NUCLEOTIDE SEQUENCE [LARGE SCALE GENOMIC DNA]</scope>
    <source>
        <strain evidence="9 10">WA-270A-C2</strain>
    </source>
</reference>
<dbReference type="EC" id="2.3.1.129" evidence="9"/>
<keyword evidence="5" id="KW-0677">Repeat</keyword>
<dbReference type="Pfam" id="PF13720">
    <property type="entry name" value="Acetyltransf_11"/>
    <property type="match status" value="1"/>
</dbReference>